<keyword evidence="4 11" id="KW-0963">Cytoplasm</keyword>
<feature type="binding site" evidence="11">
    <location>
        <position position="352"/>
    </location>
    <ligand>
        <name>ATP</name>
        <dbReference type="ChEBI" id="CHEBI:30616"/>
    </ligand>
</feature>
<dbReference type="InterPro" id="IPR033911">
    <property type="entry name" value="MetRS_core"/>
</dbReference>
<keyword evidence="7 11" id="KW-0067">ATP-binding</keyword>
<evidence type="ECO:0000256" key="6">
    <source>
        <dbReference type="ARBA" id="ARBA00022741"/>
    </source>
</evidence>
<dbReference type="NCBIfam" id="TIGR00398">
    <property type="entry name" value="metG"/>
    <property type="match status" value="1"/>
</dbReference>
<dbReference type="SUPFAM" id="SSF57770">
    <property type="entry name" value="Methionyl-tRNA synthetase (MetRS), Zn-domain"/>
    <property type="match status" value="1"/>
</dbReference>
<evidence type="ECO:0000259" key="13">
    <source>
        <dbReference type="Pfam" id="PF19303"/>
    </source>
</evidence>
<dbReference type="GO" id="GO:0006431">
    <property type="term" value="P:methionyl-tRNA aminoacylation"/>
    <property type="evidence" value="ECO:0007669"/>
    <property type="project" value="UniProtKB-UniRule"/>
</dbReference>
<feature type="binding site" evidence="11">
    <location>
        <position position="148"/>
    </location>
    <ligand>
        <name>Zn(2+)</name>
        <dbReference type="ChEBI" id="CHEBI:29105"/>
    </ligand>
</feature>
<evidence type="ECO:0000256" key="4">
    <source>
        <dbReference type="ARBA" id="ARBA00022490"/>
    </source>
</evidence>
<dbReference type="InterPro" id="IPR014729">
    <property type="entry name" value="Rossmann-like_a/b/a_fold"/>
</dbReference>
<dbReference type="InterPro" id="IPR029038">
    <property type="entry name" value="MetRS_Zn"/>
</dbReference>
<dbReference type="InterPro" id="IPR041872">
    <property type="entry name" value="Anticodon_Met"/>
</dbReference>
<dbReference type="InterPro" id="IPR014758">
    <property type="entry name" value="Met-tRNA_synth"/>
</dbReference>
<dbReference type="GO" id="GO:0046872">
    <property type="term" value="F:metal ion binding"/>
    <property type="evidence" value="ECO:0007669"/>
    <property type="project" value="UniProtKB-KW"/>
</dbReference>
<feature type="binding site" evidence="11">
    <location>
        <position position="161"/>
    </location>
    <ligand>
        <name>Zn(2+)</name>
        <dbReference type="ChEBI" id="CHEBI:29105"/>
    </ligand>
</feature>
<feature type="short sequence motif" description="'HIGH' region" evidence="11">
    <location>
        <begin position="13"/>
        <end position="23"/>
    </location>
</feature>
<accession>A0A285UZV6</accession>
<keyword evidence="5 11" id="KW-0436">Ligase</keyword>
<sequence>MSDRHILTAVAWPYANGPRHIGHVSGFGVPSDVFSRFQRMNGNRVLMVSGTDEHGTPITVAADAEGVTPRQIADRNNRIIVDDLQSLGLSYDLFTRTTTVNHAAVSQEIFLGLLKNGYVFPKTTLGAISPSTGRTLPDRYIEGTCPICGYDGARGDQCDNCGNQLDPTDLINPVSKINGETPKFVESEHYFLDLPAFTRALGDWLGTRKNWRSNVLNFSVNLLEDLKPRSYTRDIDWGVAVPLDGWRDRPDKRIYVWFDAVVGYLSASIEWARRSGDPEAWRQWWQSPDADAYYFMGKDNIVFHSEIWPAQLLGYNGEGDKGGTPGSYGRLNLPTEVVSSEFLTMEGRKFSSSRNVVIYVRDFLARYDADALRYFIAAAGPENQDTDFTWAEFVRRNNDELVAGWGNLVNRTVSMAAKNVGAIPTPGELTDADRALLASTSAAFGPIGDLLGRNRQKAAAGEAMRVVGEANKYLSDQAPWKLKEDPARRDTVLHTALQAISDCNALLTPFLPHSAQKVHELLGGEGVWSPAPQIVETTDLDDGSPYPIITGDYAGASATWGSRPLPSGSPLSAPTPIFKKLDDSVVEEELARLEEGSA</sequence>
<dbReference type="Gene3D" id="3.40.50.620">
    <property type="entry name" value="HUPs"/>
    <property type="match status" value="1"/>
</dbReference>
<name>A0A285UZV6_9ACTN</name>
<feature type="domain" description="Methionyl-tRNA synthetase anticodon-binding" evidence="13">
    <location>
        <begin position="423"/>
        <end position="526"/>
    </location>
</feature>
<dbReference type="CDD" id="cd00814">
    <property type="entry name" value="MetRS_core"/>
    <property type="match status" value="1"/>
</dbReference>
<dbReference type="OrthoDB" id="9810191at2"/>
<comment type="catalytic activity">
    <reaction evidence="10 11">
        <text>tRNA(Met) + L-methionine + ATP = L-methionyl-tRNA(Met) + AMP + diphosphate</text>
        <dbReference type="Rhea" id="RHEA:13481"/>
        <dbReference type="Rhea" id="RHEA-COMP:9667"/>
        <dbReference type="Rhea" id="RHEA-COMP:9698"/>
        <dbReference type="ChEBI" id="CHEBI:30616"/>
        <dbReference type="ChEBI" id="CHEBI:33019"/>
        <dbReference type="ChEBI" id="CHEBI:57844"/>
        <dbReference type="ChEBI" id="CHEBI:78442"/>
        <dbReference type="ChEBI" id="CHEBI:78530"/>
        <dbReference type="ChEBI" id="CHEBI:456215"/>
        <dbReference type="EC" id="6.1.1.10"/>
    </reaction>
</comment>
<dbReference type="PRINTS" id="PR01041">
    <property type="entry name" value="TRNASYNTHMET"/>
</dbReference>
<dbReference type="InterPro" id="IPR015413">
    <property type="entry name" value="Methionyl/Leucyl_tRNA_Synth"/>
</dbReference>
<evidence type="ECO:0000256" key="5">
    <source>
        <dbReference type="ARBA" id="ARBA00022598"/>
    </source>
</evidence>
<dbReference type="Pfam" id="PF19303">
    <property type="entry name" value="Anticodon_3"/>
    <property type="match status" value="1"/>
</dbReference>
<dbReference type="Gene3D" id="2.20.28.20">
    <property type="entry name" value="Methionyl-tRNA synthetase, Zn-domain"/>
    <property type="match status" value="1"/>
</dbReference>
<organism evidence="14 15">
    <name type="scientific">Blastococcus aggregatus</name>
    <dbReference type="NCBI Taxonomy" id="38502"/>
    <lineage>
        <taxon>Bacteria</taxon>
        <taxon>Bacillati</taxon>
        <taxon>Actinomycetota</taxon>
        <taxon>Actinomycetes</taxon>
        <taxon>Geodermatophilales</taxon>
        <taxon>Geodermatophilaceae</taxon>
        <taxon>Blastococcus</taxon>
    </lineage>
</organism>
<evidence type="ECO:0000259" key="12">
    <source>
        <dbReference type="Pfam" id="PF09334"/>
    </source>
</evidence>
<keyword evidence="15" id="KW-1185">Reference proteome</keyword>
<dbReference type="AlphaFoldDB" id="A0A285UZV6"/>
<dbReference type="Gene3D" id="1.10.730.10">
    <property type="entry name" value="Isoleucyl-tRNA Synthetase, Domain 1"/>
    <property type="match status" value="1"/>
</dbReference>
<evidence type="ECO:0000313" key="15">
    <source>
        <dbReference type="Proteomes" id="UP000219435"/>
    </source>
</evidence>
<dbReference type="SUPFAM" id="SSF47323">
    <property type="entry name" value="Anticodon-binding domain of a subclass of class I aminoacyl-tRNA synthetases"/>
    <property type="match status" value="1"/>
</dbReference>
<evidence type="ECO:0000256" key="2">
    <source>
        <dbReference type="ARBA" id="ARBA00004496"/>
    </source>
</evidence>
<dbReference type="EC" id="6.1.1.10" evidence="11"/>
<comment type="function">
    <text evidence="1 11">Is required not only for elongation of protein synthesis but also for the initiation of all mRNA translation through initiator tRNA(fMet) aminoacylation.</text>
</comment>
<comment type="similarity">
    <text evidence="3 11">Belongs to the class-I aminoacyl-tRNA synthetase family. MetG type 1 subfamily.</text>
</comment>
<dbReference type="PANTHER" id="PTHR45765">
    <property type="entry name" value="METHIONINE--TRNA LIGASE"/>
    <property type="match status" value="1"/>
</dbReference>
<feature type="binding site" evidence="11">
    <location>
        <position position="145"/>
    </location>
    <ligand>
        <name>Zn(2+)</name>
        <dbReference type="ChEBI" id="CHEBI:29105"/>
    </ligand>
</feature>
<protein>
    <recommendedName>
        <fullName evidence="11">Methionine--tRNA ligase</fullName>
        <ecNumber evidence="11">6.1.1.10</ecNumber>
    </recommendedName>
    <alternativeName>
        <fullName evidence="11">Methionyl-tRNA synthetase</fullName>
        <shortName evidence="11">MetRS</shortName>
    </alternativeName>
</protein>
<evidence type="ECO:0000256" key="10">
    <source>
        <dbReference type="ARBA" id="ARBA00047364"/>
    </source>
</evidence>
<feature type="domain" description="Methionyl/Leucyl tRNA synthetase" evidence="12">
    <location>
        <begin position="7"/>
        <end position="412"/>
    </location>
</feature>
<dbReference type="InterPro" id="IPR009080">
    <property type="entry name" value="tRNAsynth_Ia_anticodon-bd"/>
</dbReference>
<dbReference type="EMBL" id="OBQI01000001">
    <property type="protein sequence ID" value="SOC47197.1"/>
    <property type="molecule type" value="Genomic_DNA"/>
</dbReference>
<keyword evidence="6 11" id="KW-0547">Nucleotide-binding</keyword>
<dbReference type="GO" id="GO:0005524">
    <property type="term" value="F:ATP binding"/>
    <property type="evidence" value="ECO:0007669"/>
    <property type="project" value="UniProtKB-UniRule"/>
</dbReference>
<gene>
    <name evidence="11" type="primary">metG</name>
    <name evidence="14" type="ORF">SAMN05660748_0674</name>
</gene>
<proteinExistence type="inferred from homology"/>
<dbReference type="CDD" id="cd07957">
    <property type="entry name" value="Anticodon_Ia_Met"/>
    <property type="match status" value="1"/>
</dbReference>
<keyword evidence="11" id="KW-0479">Metal-binding</keyword>
<dbReference type="GO" id="GO:0004825">
    <property type="term" value="F:methionine-tRNA ligase activity"/>
    <property type="evidence" value="ECO:0007669"/>
    <property type="project" value="UniProtKB-UniRule"/>
</dbReference>
<comment type="subunit">
    <text evidence="11">Monomer.</text>
</comment>
<evidence type="ECO:0000313" key="14">
    <source>
        <dbReference type="EMBL" id="SOC47197.1"/>
    </source>
</evidence>
<dbReference type="FunFam" id="2.20.28.20:FF:000001">
    <property type="entry name" value="Methionine--tRNA ligase"/>
    <property type="match status" value="1"/>
</dbReference>
<comment type="subcellular location">
    <subcellularLocation>
        <location evidence="2 11">Cytoplasm</location>
    </subcellularLocation>
</comment>
<evidence type="ECO:0000256" key="8">
    <source>
        <dbReference type="ARBA" id="ARBA00022917"/>
    </source>
</evidence>
<evidence type="ECO:0000256" key="1">
    <source>
        <dbReference type="ARBA" id="ARBA00003314"/>
    </source>
</evidence>
<dbReference type="HAMAP" id="MF_00098">
    <property type="entry name" value="Met_tRNA_synth_type1"/>
    <property type="match status" value="1"/>
</dbReference>
<dbReference type="SUPFAM" id="SSF52374">
    <property type="entry name" value="Nucleotidylyl transferase"/>
    <property type="match status" value="1"/>
</dbReference>
<dbReference type="Pfam" id="PF09334">
    <property type="entry name" value="tRNA-synt_1g"/>
    <property type="match status" value="1"/>
</dbReference>
<evidence type="ECO:0000256" key="3">
    <source>
        <dbReference type="ARBA" id="ARBA00008258"/>
    </source>
</evidence>
<feature type="binding site" evidence="11">
    <location>
        <position position="158"/>
    </location>
    <ligand>
        <name>Zn(2+)</name>
        <dbReference type="ChEBI" id="CHEBI:29105"/>
    </ligand>
</feature>
<evidence type="ECO:0000256" key="7">
    <source>
        <dbReference type="ARBA" id="ARBA00022840"/>
    </source>
</evidence>
<evidence type="ECO:0000256" key="11">
    <source>
        <dbReference type="HAMAP-Rule" id="MF_00098"/>
    </source>
</evidence>
<keyword evidence="9 11" id="KW-0030">Aminoacyl-tRNA synthetase</keyword>
<dbReference type="GO" id="GO:0005829">
    <property type="term" value="C:cytosol"/>
    <property type="evidence" value="ECO:0007669"/>
    <property type="project" value="TreeGrafter"/>
</dbReference>
<reference evidence="15" key="1">
    <citation type="submission" date="2017-08" db="EMBL/GenBank/DDBJ databases">
        <authorList>
            <person name="Varghese N."/>
            <person name="Submissions S."/>
        </authorList>
    </citation>
    <scope>NUCLEOTIDE SEQUENCE [LARGE SCALE GENOMIC DNA]</scope>
    <source>
        <strain evidence="15">DSM 4725</strain>
    </source>
</reference>
<dbReference type="Proteomes" id="UP000219435">
    <property type="component" value="Unassembled WGS sequence"/>
</dbReference>
<dbReference type="InterPro" id="IPR023458">
    <property type="entry name" value="Met-tRNA_ligase_1"/>
</dbReference>
<keyword evidence="8 11" id="KW-0648">Protein biosynthesis</keyword>
<comment type="cofactor">
    <cofactor evidence="11">
        <name>Zn(2+)</name>
        <dbReference type="ChEBI" id="CHEBI:29105"/>
    </cofactor>
    <text evidence="11">Binds 1 zinc ion per subunit.</text>
</comment>
<evidence type="ECO:0000256" key="9">
    <source>
        <dbReference type="ARBA" id="ARBA00023146"/>
    </source>
</evidence>
<keyword evidence="11" id="KW-0862">Zinc</keyword>
<dbReference type="RefSeq" id="WP_097193566.1">
    <property type="nucleotide sequence ID" value="NZ_OBQI01000001.1"/>
</dbReference>
<dbReference type="PANTHER" id="PTHR45765:SF1">
    <property type="entry name" value="METHIONINE--TRNA LIGASE, CYTOPLASMIC"/>
    <property type="match status" value="1"/>
</dbReference>
<feature type="short sequence motif" description="'KMSKS' region" evidence="11">
    <location>
        <begin position="349"/>
        <end position="353"/>
    </location>
</feature>